<gene>
    <name evidence="1" type="ORF">BST92_09705</name>
</gene>
<evidence type="ECO:0000313" key="2">
    <source>
        <dbReference type="Proteomes" id="UP000239747"/>
    </source>
</evidence>
<reference evidence="1 2" key="1">
    <citation type="submission" date="2017-01" db="EMBL/GenBank/DDBJ databases">
        <title>Trade-off between light-utilization and light-protection in marine flavobacteria.</title>
        <authorList>
            <person name="Kumagai Y."/>
            <person name="Yoshizawa S."/>
            <person name="Kogure K."/>
            <person name="Iwasaki W."/>
        </authorList>
    </citation>
    <scope>NUCLEOTIDE SEQUENCE [LARGE SCALE GENOMIC DNA]</scope>
    <source>
        <strain evidence="1 2">KCTC 32109</strain>
    </source>
</reference>
<name>A0A2S7UD81_9FLAO</name>
<accession>A0A2S7UD81</accession>
<proteinExistence type="predicted"/>
<comment type="caution">
    <text evidence="1">The sequence shown here is derived from an EMBL/GenBank/DDBJ whole genome shotgun (WGS) entry which is preliminary data.</text>
</comment>
<dbReference type="InterPro" id="IPR029044">
    <property type="entry name" value="Nucleotide-diphossugar_trans"/>
</dbReference>
<organism evidence="1 2">
    <name type="scientific">Nonlabens arenilitoris</name>
    <dbReference type="NCBI Taxonomy" id="1217969"/>
    <lineage>
        <taxon>Bacteria</taxon>
        <taxon>Pseudomonadati</taxon>
        <taxon>Bacteroidota</taxon>
        <taxon>Flavobacteriia</taxon>
        <taxon>Flavobacteriales</taxon>
        <taxon>Flavobacteriaceae</taxon>
        <taxon>Nonlabens</taxon>
    </lineage>
</organism>
<sequence>MKKVLLFSSLCKPKKVLEQTLPSMIHLEQEGIQLEVLFYDDNKTKEAQSFTQLQADKHDHVIVEKDYLESRSSYKNHDWTVSAVDRIIEIKNSAIQKALDKNYDFIFLVDADLVLNPKTLVHLVNQEKDFVFELFWTVFTNDAIAKPNCWDVHSWNYSSAQTILQLKNPGTYKVGAGGACTLISRKAMELGLNFDRISNLPYGGEDRHICTRAEVLGIDIFIDTHFPAYHIHNPDKHQEAQQWIKDGCQRSFFNSWVDQQWELDVKESLIPKELIKSKNKLHKIKLALYKAKRAYQNYMRFN</sequence>
<evidence type="ECO:0008006" key="3">
    <source>
        <dbReference type="Google" id="ProtNLM"/>
    </source>
</evidence>
<evidence type="ECO:0000313" key="1">
    <source>
        <dbReference type="EMBL" id="PQJ32182.1"/>
    </source>
</evidence>
<dbReference type="SUPFAM" id="SSF53448">
    <property type="entry name" value="Nucleotide-diphospho-sugar transferases"/>
    <property type="match status" value="1"/>
</dbReference>
<keyword evidence="2" id="KW-1185">Reference proteome</keyword>
<dbReference type="AlphaFoldDB" id="A0A2S7UD81"/>
<dbReference type="EMBL" id="MTPW01000001">
    <property type="protein sequence ID" value="PQJ32182.1"/>
    <property type="molecule type" value="Genomic_DNA"/>
</dbReference>
<dbReference type="Proteomes" id="UP000239747">
    <property type="component" value="Unassembled WGS sequence"/>
</dbReference>
<protein>
    <recommendedName>
        <fullName evidence="3">Glycosyltransferase 2-like domain-containing protein</fullName>
    </recommendedName>
</protein>
<dbReference type="Gene3D" id="3.90.550.10">
    <property type="entry name" value="Spore Coat Polysaccharide Biosynthesis Protein SpsA, Chain A"/>
    <property type="match status" value="1"/>
</dbReference>